<evidence type="ECO:0000256" key="5">
    <source>
        <dbReference type="ARBA" id="ARBA00023004"/>
    </source>
</evidence>
<protein>
    <recommendedName>
        <fullName evidence="7">Ferritin</fullName>
        <ecNumber evidence="7">1.16.3.2</ecNumber>
    </recommendedName>
</protein>
<proteinExistence type="inferred from homology"/>
<comment type="subcellular location">
    <subcellularLocation>
        <location evidence="7">Cytoplasm</location>
    </subcellularLocation>
</comment>
<comment type="similarity">
    <text evidence="1 7">Belongs to the ferritin family. Prokaryotic subfamily.</text>
</comment>
<comment type="catalytic activity">
    <reaction evidence="7">
        <text>4 Fe(2+) + O2 + 6 H2O = 4 iron(III) oxide-hydroxide + 12 H(+)</text>
        <dbReference type="Rhea" id="RHEA:11972"/>
        <dbReference type="ChEBI" id="CHEBI:15377"/>
        <dbReference type="ChEBI" id="CHEBI:15378"/>
        <dbReference type="ChEBI" id="CHEBI:15379"/>
        <dbReference type="ChEBI" id="CHEBI:29033"/>
        <dbReference type="ChEBI" id="CHEBI:78619"/>
        <dbReference type="EC" id="1.16.3.2"/>
    </reaction>
</comment>
<keyword evidence="3 6" id="KW-0479">Metal-binding</keyword>
<dbReference type="EC" id="1.16.3.2" evidence="7"/>
<keyword evidence="2 7" id="KW-0409">Iron storage</keyword>
<comment type="caution">
    <text evidence="9">The sequence shown here is derived from an EMBL/GenBank/DDBJ whole genome shotgun (WGS) entry which is preliminary data.</text>
</comment>
<feature type="domain" description="Ferritin-like diiron" evidence="8">
    <location>
        <begin position="1"/>
        <end position="144"/>
    </location>
</feature>
<evidence type="ECO:0000256" key="2">
    <source>
        <dbReference type="ARBA" id="ARBA00022434"/>
    </source>
</evidence>
<dbReference type="Pfam" id="PF00210">
    <property type="entry name" value="Ferritin"/>
    <property type="match status" value="1"/>
</dbReference>
<keyword evidence="4 9" id="KW-0560">Oxidoreductase</keyword>
<dbReference type="EMBL" id="SJPY01000007">
    <property type="protein sequence ID" value="TWU37839.1"/>
    <property type="molecule type" value="Genomic_DNA"/>
</dbReference>
<dbReference type="GO" id="GO:0008199">
    <property type="term" value="F:ferric iron binding"/>
    <property type="evidence" value="ECO:0007669"/>
    <property type="project" value="InterPro"/>
</dbReference>
<sequence>MNKEIEAAFNDHLNAELHSSYLYLSMSNYFAAQSLSGMENWMRLQADEERAHGMKFIDFINERNGRVILQQIDTPKVEWKNALEAFQDSYDHECLISSKIDKLVDLATKHSDHAATAFLQWFVNEQVEEEAAAQAIVDKLRMIGDQPMGLFMIDAQLAGRKPEEDSNE</sequence>
<gene>
    <name evidence="9" type="primary">ftnA</name>
    <name evidence="9" type="ORF">Q31b_46280</name>
</gene>
<dbReference type="Gene3D" id="1.20.1260.10">
    <property type="match status" value="1"/>
</dbReference>
<feature type="binding site" evidence="6">
    <location>
        <position position="16"/>
    </location>
    <ligand>
        <name>Fe cation</name>
        <dbReference type="ChEBI" id="CHEBI:24875"/>
        <label>1</label>
    </ligand>
</feature>
<feature type="binding site" evidence="6">
    <location>
        <position position="126"/>
    </location>
    <ligand>
        <name>Fe cation</name>
        <dbReference type="ChEBI" id="CHEBI:24875"/>
        <label>1</label>
    </ligand>
</feature>
<organism evidence="9 10">
    <name type="scientific">Novipirellula aureliae</name>
    <dbReference type="NCBI Taxonomy" id="2527966"/>
    <lineage>
        <taxon>Bacteria</taxon>
        <taxon>Pseudomonadati</taxon>
        <taxon>Planctomycetota</taxon>
        <taxon>Planctomycetia</taxon>
        <taxon>Pirellulales</taxon>
        <taxon>Pirellulaceae</taxon>
        <taxon>Novipirellula</taxon>
    </lineage>
</organism>
<feature type="binding site" evidence="6">
    <location>
        <position position="49"/>
    </location>
    <ligand>
        <name>Fe cation</name>
        <dbReference type="ChEBI" id="CHEBI:24875"/>
        <label>1</label>
    </ligand>
</feature>
<reference evidence="9 10" key="1">
    <citation type="submission" date="2019-02" db="EMBL/GenBank/DDBJ databases">
        <title>Deep-cultivation of Planctomycetes and their phenomic and genomic characterization uncovers novel biology.</title>
        <authorList>
            <person name="Wiegand S."/>
            <person name="Jogler M."/>
            <person name="Boedeker C."/>
            <person name="Pinto D."/>
            <person name="Vollmers J."/>
            <person name="Rivas-Marin E."/>
            <person name="Kohn T."/>
            <person name="Peeters S.H."/>
            <person name="Heuer A."/>
            <person name="Rast P."/>
            <person name="Oberbeckmann S."/>
            <person name="Bunk B."/>
            <person name="Jeske O."/>
            <person name="Meyerdierks A."/>
            <person name="Storesund J.E."/>
            <person name="Kallscheuer N."/>
            <person name="Luecker S."/>
            <person name="Lage O.M."/>
            <person name="Pohl T."/>
            <person name="Merkel B.J."/>
            <person name="Hornburger P."/>
            <person name="Mueller R.-W."/>
            <person name="Bruemmer F."/>
            <person name="Labrenz M."/>
            <person name="Spormann A.M."/>
            <person name="Op Den Camp H."/>
            <person name="Overmann J."/>
            <person name="Amann R."/>
            <person name="Jetten M.S.M."/>
            <person name="Mascher T."/>
            <person name="Medema M.H."/>
            <person name="Devos D.P."/>
            <person name="Kaster A.-K."/>
            <person name="Ovreas L."/>
            <person name="Rohde M."/>
            <person name="Galperin M.Y."/>
            <person name="Jogler C."/>
        </authorList>
    </citation>
    <scope>NUCLEOTIDE SEQUENCE [LARGE SCALE GENOMIC DNA]</scope>
    <source>
        <strain evidence="9 10">Q31b</strain>
    </source>
</reference>
<dbReference type="Proteomes" id="UP000315471">
    <property type="component" value="Unassembled WGS sequence"/>
</dbReference>
<evidence type="ECO:0000259" key="8">
    <source>
        <dbReference type="PROSITE" id="PS50905"/>
    </source>
</evidence>
<evidence type="ECO:0000256" key="6">
    <source>
        <dbReference type="PIRSR" id="PIRSR601519-1"/>
    </source>
</evidence>
<dbReference type="GO" id="GO:0005829">
    <property type="term" value="C:cytosol"/>
    <property type="evidence" value="ECO:0007669"/>
    <property type="project" value="TreeGrafter"/>
</dbReference>
<dbReference type="GO" id="GO:0004322">
    <property type="term" value="F:ferroxidase activity"/>
    <property type="evidence" value="ECO:0007669"/>
    <property type="project" value="TreeGrafter"/>
</dbReference>
<dbReference type="InterPro" id="IPR009040">
    <property type="entry name" value="Ferritin-like_diiron"/>
</dbReference>
<dbReference type="FunFam" id="1.20.1260.10:FF:000001">
    <property type="entry name" value="Non-heme ferritin"/>
    <property type="match status" value="1"/>
</dbReference>
<dbReference type="PANTHER" id="PTHR11431:SF127">
    <property type="entry name" value="BACTERIAL NON-HEME FERRITIN"/>
    <property type="match status" value="1"/>
</dbReference>
<dbReference type="InterPro" id="IPR041719">
    <property type="entry name" value="Ferritin_prok"/>
</dbReference>
<evidence type="ECO:0000256" key="3">
    <source>
        <dbReference type="ARBA" id="ARBA00022723"/>
    </source>
</evidence>
<evidence type="ECO:0000256" key="4">
    <source>
        <dbReference type="ARBA" id="ARBA00023002"/>
    </source>
</evidence>
<evidence type="ECO:0000313" key="10">
    <source>
        <dbReference type="Proteomes" id="UP000315471"/>
    </source>
</evidence>
<dbReference type="SUPFAM" id="SSF47240">
    <property type="entry name" value="Ferritin-like"/>
    <property type="match status" value="1"/>
</dbReference>
<evidence type="ECO:0000256" key="7">
    <source>
        <dbReference type="RuleBase" id="RU361145"/>
    </source>
</evidence>
<accession>A0A5C6DSW5</accession>
<dbReference type="InterPro" id="IPR012347">
    <property type="entry name" value="Ferritin-like"/>
</dbReference>
<keyword evidence="10" id="KW-1185">Reference proteome</keyword>
<dbReference type="CDD" id="cd01055">
    <property type="entry name" value="Nonheme_Ferritin"/>
    <property type="match status" value="1"/>
</dbReference>
<feature type="binding site" evidence="6">
    <location>
        <position position="93"/>
    </location>
    <ligand>
        <name>Fe cation</name>
        <dbReference type="ChEBI" id="CHEBI:24875"/>
        <label>1</label>
    </ligand>
</feature>
<dbReference type="RefSeq" id="WP_197172017.1">
    <property type="nucleotide sequence ID" value="NZ_SJPY01000007.1"/>
</dbReference>
<dbReference type="GO" id="GO:0006879">
    <property type="term" value="P:intracellular iron ion homeostasis"/>
    <property type="evidence" value="ECO:0007669"/>
    <property type="project" value="UniProtKB-KW"/>
</dbReference>
<dbReference type="PROSITE" id="PS50905">
    <property type="entry name" value="FERRITIN_LIKE"/>
    <property type="match status" value="1"/>
</dbReference>
<dbReference type="InterPro" id="IPR008331">
    <property type="entry name" value="Ferritin_DPS_dom"/>
</dbReference>
<evidence type="ECO:0000256" key="1">
    <source>
        <dbReference type="ARBA" id="ARBA00006950"/>
    </source>
</evidence>
<comment type="function">
    <text evidence="7">Iron-storage protein.</text>
</comment>
<dbReference type="AlphaFoldDB" id="A0A5C6DSW5"/>
<feature type="binding site" evidence="6">
    <location>
        <position position="52"/>
    </location>
    <ligand>
        <name>Fe cation</name>
        <dbReference type="ChEBI" id="CHEBI:24875"/>
        <label>1</label>
    </ligand>
</feature>
<dbReference type="PANTHER" id="PTHR11431">
    <property type="entry name" value="FERRITIN"/>
    <property type="match status" value="1"/>
</dbReference>
<dbReference type="InterPro" id="IPR001519">
    <property type="entry name" value="Ferritin"/>
</dbReference>
<dbReference type="GO" id="GO:0006826">
    <property type="term" value="P:iron ion transport"/>
    <property type="evidence" value="ECO:0007669"/>
    <property type="project" value="InterPro"/>
</dbReference>
<dbReference type="InterPro" id="IPR009078">
    <property type="entry name" value="Ferritin-like_SF"/>
</dbReference>
<dbReference type="GO" id="GO:0042802">
    <property type="term" value="F:identical protein binding"/>
    <property type="evidence" value="ECO:0007669"/>
    <property type="project" value="UniProtKB-ARBA"/>
</dbReference>
<keyword evidence="7" id="KW-0963">Cytoplasm</keyword>
<evidence type="ECO:0000313" key="9">
    <source>
        <dbReference type="EMBL" id="TWU37839.1"/>
    </source>
</evidence>
<name>A0A5C6DSW5_9BACT</name>
<dbReference type="GO" id="GO:0008198">
    <property type="term" value="F:ferrous iron binding"/>
    <property type="evidence" value="ECO:0007669"/>
    <property type="project" value="TreeGrafter"/>
</dbReference>
<keyword evidence="5 6" id="KW-0408">Iron</keyword>